<reference evidence="6" key="1">
    <citation type="journal article" date="2023" name="PLoS Negl. Trop. Dis.">
        <title>A genome sequence for Biomphalaria pfeifferi, the major vector snail for the human-infecting parasite Schistosoma mansoni.</title>
        <authorList>
            <person name="Bu L."/>
            <person name="Lu L."/>
            <person name="Laidemitt M.R."/>
            <person name="Zhang S.M."/>
            <person name="Mutuku M."/>
            <person name="Mkoji G."/>
            <person name="Steinauer M."/>
            <person name="Loker E.S."/>
        </authorList>
    </citation>
    <scope>NUCLEOTIDE SEQUENCE</scope>
    <source>
        <strain evidence="6">KasaAsao</strain>
    </source>
</reference>
<dbReference type="InterPro" id="IPR003656">
    <property type="entry name" value="Znf_BED"/>
</dbReference>
<feature type="domain" description="BED-type" evidence="5">
    <location>
        <begin position="135"/>
        <end position="179"/>
    </location>
</feature>
<dbReference type="Pfam" id="PF02892">
    <property type="entry name" value="zf-BED"/>
    <property type="match status" value="2"/>
</dbReference>
<dbReference type="InterPro" id="IPR010195">
    <property type="entry name" value="Uncharacterised_peroxidase-rel"/>
</dbReference>
<dbReference type="GO" id="GO:0008270">
    <property type="term" value="F:zinc ion binding"/>
    <property type="evidence" value="ECO:0007669"/>
    <property type="project" value="UniProtKB-KW"/>
</dbReference>
<dbReference type="NCBIfam" id="TIGR01926">
    <property type="entry name" value="peroxid_rel"/>
    <property type="match status" value="1"/>
</dbReference>
<dbReference type="PANTHER" id="PTHR35446">
    <property type="entry name" value="SI:CH211-175M2.5"/>
    <property type="match status" value="1"/>
</dbReference>
<reference evidence="6" key="2">
    <citation type="submission" date="2023-04" db="EMBL/GenBank/DDBJ databases">
        <authorList>
            <person name="Bu L."/>
            <person name="Lu L."/>
            <person name="Laidemitt M.R."/>
            <person name="Zhang S.M."/>
            <person name="Mutuku M."/>
            <person name="Mkoji G."/>
            <person name="Steinauer M."/>
            <person name="Loker E.S."/>
        </authorList>
    </citation>
    <scope>NUCLEOTIDE SEQUENCE</scope>
    <source>
        <strain evidence="6">KasaAsao</strain>
        <tissue evidence="6">Whole Snail</tissue>
    </source>
</reference>
<dbReference type="Pfam" id="PF02627">
    <property type="entry name" value="CMD"/>
    <property type="match status" value="1"/>
</dbReference>
<dbReference type="SMART" id="SM00614">
    <property type="entry name" value="ZnF_BED"/>
    <property type="match status" value="2"/>
</dbReference>
<keyword evidence="1" id="KW-0479">Metal-binding</keyword>
<dbReference type="SUPFAM" id="SSF57667">
    <property type="entry name" value="beta-beta-alpha zinc fingers"/>
    <property type="match status" value="2"/>
</dbReference>
<dbReference type="GO" id="GO:0003677">
    <property type="term" value="F:DNA binding"/>
    <property type="evidence" value="ECO:0007669"/>
    <property type="project" value="InterPro"/>
</dbReference>
<dbReference type="PROSITE" id="PS50808">
    <property type="entry name" value="ZF_BED"/>
    <property type="match status" value="1"/>
</dbReference>
<dbReference type="InterPro" id="IPR029032">
    <property type="entry name" value="AhpD-like"/>
</dbReference>
<dbReference type="EMBL" id="JASAOG010000182">
    <property type="protein sequence ID" value="KAK0045383.1"/>
    <property type="molecule type" value="Genomic_DNA"/>
</dbReference>
<dbReference type="InterPro" id="IPR003779">
    <property type="entry name" value="CMD-like"/>
</dbReference>
<name>A0AAD8B134_BIOPF</name>
<evidence type="ECO:0000256" key="2">
    <source>
        <dbReference type="ARBA" id="ARBA00022771"/>
    </source>
</evidence>
<dbReference type="GO" id="GO:0051920">
    <property type="term" value="F:peroxiredoxin activity"/>
    <property type="evidence" value="ECO:0007669"/>
    <property type="project" value="InterPro"/>
</dbReference>
<evidence type="ECO:0000256" key="1">
    <source>
        <dbReference type="ARBA" id="ARBA00022723"/>
    </source>
</evidence>
<keyword evidence="2 4" id="KW-0863">Zinc-finger</keyword>
<dbReference type="Gene3D" id="1.20.1290.10">
    <property type="entry name" value="AhpD-like"/>
    <property type="match status" value="1"/>
</dbReference>
<sequence length="412" mass="47293">MSSQIKTQQQAMDKSIYWSVFTKTSEERAACNYCSQELSYFGGMTEMVKHIRSRHPEIELNPMIDLHESNAIIITTQKSTKGDVIATIEPLTDVIKEELQIDWDNPIPLEISLNESQLTELQIQQPAPTTKRVLKKRSRCWSVFTKTEDNKVLCGYCGKKFSFSHGRISNMKRHLKMKHDGLYHGLKAEEMKKKKQSILPPLIPFQENLKPRFDKLSKRTPSFFHASIESDIPQDMLNLMAETQEKIGFVPNAYQALSHRPNEMRSFLNYYNILMEDRVGGHLTTADKEMICVAVSAFNKCKYFSVAHSALFRISTSNKILADQVATNWETAQLDERQRSILQLAMKVTKCDPIKDKDIEELCCYGLDSSDAWDIGSIVSFCSLSNRMAFLTNMLPNEQFYSLGWTDQKILL</sequence>
<dbReference type="SUPFAM" id="SSF69118">
    <property type="entry name" value="AhpD-like"/>
    <property type="match status" value="1"/>
</dbReference>
<keyword evidence="3" id="KW-0862">Zinc</keyword>
<comment type="caution">
    <text evidence="6">The sequence shown here is derived from an EMBL/GenBank/DDBJ whole genome shotgun (WGS) entry which is preliminary data.</text>
</comment>
<evidence type="ECO:0000313" key="7">
    <source>
        <dbReference type="Proteomes" id="UP001233172"/>
    </source>
</evidence>
<dbReference type="AlphaFoldDB" id="A0AAD8B134"/>
<dbReference type="Gene3D" id="1.20.5.810">
    <property type="entry name" value="AhpD-like"/>
    <property type="match status" value="1"/>
</dbReference>
<dbReference type="InterPro" id="IPR036236">
    <property type="entry name" value="Znf_C2H2_sf"/>
</dbReference>
<evidence type="ECO:0000259" key="5">
    <source>
        <dbReference type="PROSITE" id="PS50808"/>
    </source>
</evidence>
<evidence type="ECO:0000256" key="4">
    <source>
        <dbReference type="PROSITE-ProRule" id="PRU00027"/>
    </source>
</evidence>
<proteinExistence type="predicted"/>
<evidence type="ECO:0000313" key="6">
    <source>
        <dbReference type="EMBL" id="KAK0045383.1"/>
    </source>
</evidence>
<protein>
    <recommendedName>
        <fullName evidence="5">BED-type domain-containing protein</fullName>
    </recommendedName>
</protein>
<keyword evidence="7" id="KW-1185">Reference proteome</keyword>
<evidence type="ECO:0000256" key="3">
    <source>
        <dbReference type="ARBA" id="ARBA00022833"/>
    </source>
</evidence>
<gene>
    <name evidence="6" type="ORF">Bpfe_025246</name>
</gene>
<dbReference type="Proteomes" id="UP001233172">
    <property type="component" value="Unassembled WGS sequence"/>
</dbReference>
<dbReference type="PANTHER" id="PTHR35446:SF2">
    <property type="entry name" value="CARBOXYMUCONOLACTONE DECARBOXYLASE-LIKE DOMAIN-CONTAINING PROTEIN"/>
    <property type="match status" value="1"/>
</dbReference>
<accession>A0AAD8B134</accession>
<organism evidence="6 7">
    <name type="scientific">Biomphalaria pfeifferi</name>
    <name type="common">Bloodfluke planorb</name>
    <name type="synonym">Freshwater snail</name>
    <dbReference type="NCBI Taxonomy" id="112525"/>
    <lineage>
        <taxon>Eukaryota</taxon>
        <taxon>Metazoa</taxon>
        <taxon>Spiralia</taxon>
        <taxon>Lophotrochozoa</taxon>
        <taxon>Mollusca</taxon>
        <taxon>Gastropoda</taxon>
        <taxon>Heterobranchia</taxon>
        <taxon>Euthyneura</taxon>
        <taxon>Panpulmonata</taxon>
        <taxon>Hygrophila</taxon>
        <taxon>Lymnaeoidea</taxon>
        <taxon>Planorbidae</taxon>
        <taxon>Biomphalaria</taxon>
    </lineage>
</organism>